<name>A0ABV2AIF4_9EUKA</name>
<feature type="non-terminal residue" evidence="1">
    <location>
        <position position="1"/>
    </location>
</feature>
<dbReference type="EMBL" id="JBDODL010000297">
    <property type="protein sequence ID" value="MES1919460.1"/>
    <property type="molecule type" value="Genomic_DNA"/>
</dbReference>
<reference evidence="1 2" key="1">
    <citation type="journal article" date="2024" name="BMC Biol.">
        <title>Comparative genomics of Ascetosporea gives new insight into the evolutionary basis for animal parasitism in Rhizaria.</title>
        <authorList>
            <person name="Hiltunen Thoren M."/>
            <person name="Onut-Brannstrom I."/>
            <person name="Alfjorden A."/>
            <person name="Peckova H."/>
            <person name="Swords F."/>
            <person name="Hooper C."/>
            <person name="Holzer A.S."/>
            <person name="Bass D."/>
            <person name="Burki F."/>
        </authorList>
    </citation>
    <scope>NUCLEOTIDE SEQUENCE [LARGE SCALE GENOMIC DNA]</scope>
    <source>
        <strain evidence="1">20-A016</strain>
    </source>
</reference>
<protein>
    <submittedName>
        <fullName evidence="1">Uncharacterized protein</fullName>
    </submittedName>
</protein>
<comment type="caution">
    <text evidence="1">The sequence shown here is derived from an EMBL/GenBank/DDBJ whole genome shotgun (WGS) entry which is preliminary data.</text>
</comment>
<dbReference type="Proteomes" id="UP001439008">
    <property type="component" value="Unassembled WGS sequence"/>
</dbReference>
<proteinExistence type="predicted"/>
<organism evidence="1 2">
    <name type="scientific">Bonamia ostreae</name>
    <dbReference type="NCBI Taxonomy" id="126728"/>
    <lineage>
        <taxon>Eukaryota</taxon>
        <taxon>Sar</taxon>
        <taxon>Rhizaria</taxon>
        <taxon>Endomyxa</taxon>
        <taxon>Ascetosporea</taxon>
        <taxon>Haplosporida</taxon>
        <taxon>Bonamia</taxon>
    </lineage>
</organism>
<evidence type="ECO:0000313" key="2">
    <source>
        <dbReference type="Proteomes" id="UP001439008"/>
    </source>
</evidence>
<accession>A0ABV2AIF4</accession>
<feature type="non-terminal residue" evidence="1">
    <location>
        <position position="250"/>
    </location>
</feature>
<sequence length="250" mass="29539">FNQNKIFTAFAFVYSIDNDTKSINLLKSEKITFKVQKNELKKEIFIKTNKNKLIFELLFEDFIGRDKKLQILNKFSPTVLTRKICPINANLQEKSKTFCSINSKTKKITEHFETVKNFKIEKCKIGNYKNSFSPFAKSINNLKVRNKNLNKMATFKQQNNFTQNNFLLIDKKEELKLSKNTKRVELKVIRNIVENSEDLPKIRRIRKKGNFRKFVNEIGFGMDKRKFEDKENIDPGMNVAAKKPIFDYRK</sequence>
<evidence type="ECO:0000313" key="1">
    <source>
        <dbReference type="EMBL" id="MES1919460.1"/>
    </source>
</evidence>
<gene>
    <name evidence="1" type="ORF">MHBO_001290</name>
</gene>
<keyword evidence="2" id="KW-1185">Reference proteome</keyword>